<dbReference type="Proteomes" id="UP000314294">
    <property type="component" value="Unassembled WGS sequence"/>
</dbReference>
<name>A0A4Z2JH41_9TELE</name>
<reference evidence="1 2" key="1">
    <citation type="submission" date="2019-03" db="EMBL/GenBank/DDBJ databases">
        <title>First draft genome of Liparis tanakae, snailfish: a comprehensive survey of snailfish specific genes.</title>
        <authorList>
            <person name="Kim W."/>
            <person name="Song I."/>
            <person name="Jeong J.-H."/>
            <person name="Kim D."/>
            <person name="Kim S."/>
            <person name="Ryu S."/>
            <person name="Song J.Y."/>
            <person name="Lee S.K."/>
        </authorList>
    </citation>
    <scope>NUCLEOTIDE SEQUENCE [LARGE SCALE GENOMIC DNA]</scope>
    <source>
        <tissue evidence="1">Muscle</tissue>
    </source>
</reference>
<gene>
    <name evidence="1" type="ORF">EYF80_000555</name>
</gene>
<protein>
    <submittedName>
        <fullName evidence="1">Uncharacterized protein</fullName>
    </submittedName>
</protein>
<organism evidence="1 2">
    <name type="scientific">Liparis tanakae</name>
    <name type="common">Tanaka's snailfish</name>
    <dbReference type="NCBI Taxonomy" id="230148"/>
    <lineage>
        <taxon>Eukaryota</taxon>
        <taxon>Metazoa</taxon>
        <taxon>Chordata</taxon>
        <taxon>Craniata</taxon>
        <taxon>Vertebrata</taxon>
        <taxon>Euteleostomi</taxon>
        <taxon>Actinopterygii</taxon>
        <taxon>Neopterygii</taxon>
        <taxon>Teleostei</taxon>
        <taxon>Neoteleostei</taxon>
        <taxon>Acanthomorphata</taxon>
        <taxon>Eupercaria</taxon>
        <taxon>Perciformes</taxon>
        <taxon>Cottioidei</taxon>
        <taxon>Cottales</taxon>
        <taxon>Liparidae</taxon>
        <taxon>Liparis</taxon>
    </lineage>
</organism>
<proteinExistence type="predicted"/>
<sequence>MTITCSYIESLFLSFVVPFPVSPLELGPVQSDPIVVRLSLTQEQHFGDLLIGLELSIPSGLSEQSAGVRPRPTAIE</sequence>
<evidence type="ECO:0000313" key="1">
    <source>
        <dbReference type="EMBL" id="TNN89267.1"/>
    </source>
</evidence>
<dbReference type="AlphaFoldDB" id="A0A4Z2JH41"/>
<keyword evidence="2" id="KW-1185">Reference proteome</keyword>
<dbReference type="EMBL" id="SRLO01000002">
    <property type="protein sequence ID" value="TNN89267.1"/>
    <property type="molecule type" value="Genomic_DNA"/>
</dbReference>
<comment type="caution">
    <text evidence="1">The sequence shown here is derived from an EMBL/GenBank/DDBJ whole genome shotgun (WGS) entry which is preliminary data.</text>
</comment>
<evidence type="ECO:0000313" key="2">
    <source>
        <dbReference type="Proteomes" id="UP000314294"/>
    </source>
</evidence>
<accession>A0A4Z2JH41</accession>